<evidence type="ECO:0000256" key="1">
    <source>
        <dbReference type="SAM" id="MobiDB-lite"/>
    </source>
</evidence>
<protein>
    <submittedName>
        <fullName evidence="3">VanZ family protein</fullName>
    </submittedName>
</protein>
<dbReference type="HOGENOM" id="CLU_1453535_0_0_12"/>
<keyword evidence="2" id="KW-0472">Membrane</keyword>
<dbReference type="NCBIfam" id="NF037970">
    <property type="entry name" value="vanZ_1"/>
    <property type="match status" value="1"/>
</dbReference>
<evidence type="ECO:0000313" key="4">
    <source>
        <dbReference type="Proteomes" id="UP000007939"/>
    </source>
</evidence>
<accession>F4GI50</accession>
<dbReference type="Proteomes" id="UP000007939">
    <property type="component" value="Chromosome"/>
</dbReference>
<dbReference type="EMBL" id="CP002659">
    <property type="protein sequence ID" value="AEC02648.1"/>
    <property type="molecule type" value="Genomic_DNA"/>
</dbReference>
<feature type="transmembrane region" description="Helical" evidence="2">
    <location>
        <begin position="142"/>
        <end position="163"/>
    </location>
</feature>
<dbReference type="OrthoDB" id="5568182at2"/>
<dbReference type="STRING" id="760011.Spico_1444"/>
<feature type="transmembrane region" description="Helical" evidence="2">
    <location>
        <begin position="37"/>
        <end position="60"/>
    </location>
</feature>
<proteinExistence type="predicted"/>
<organism evidence="3 4">
    <name type="scientific">Parasphaerochaeta coccoides (strain ATCC BAA-1237 / DSM 17374 / SPN1)</name>
    <name type="common">Sphaerochaeta coccoides</name>
    <dbReference type="NCBI Taxonomy" id="760011"/>
    <lineage>
        <taxon>Bacteria</taxon>
        <taxon>Pseudomonadati</taxon>
        <taxon>Spirochaetota</taxon>
        <taxon>Spirochaetia</taxon>
        <taxon>Spirochaetales</taxon>
        <taxon>Sphaerochaetaceae</taxon>
        <taxon>Parasphaerochaeta</taxon>
    </lineage>
</organism>
<evidence type="ECO:0000313" key="3">
    <source>
        <dbReference type="EMBL" id="AEC02648.1"/>
    </source>
</evidence>
<evidence type="ECO:0000256" key="2">
    <source>
        <dbReference type="SAM" id="Phobius"/>
    </source>
</evidence>
<sequence>MSDRETLPDLKERVPKKRVSNKRKPRKRTPEKREMGLIRHVGLLLSVVIALGIAVLSLLPARVVSIPLSLFPHADKVSHMVAYALLAAFSNCAVFSSGNFAVGRRRRWLVLAVTAAYGLYGLGIEVLQFFSGRSFSLFDAAANFVGAFIGAATSCGIISCLWASGQRRSGRDRDDADEDDVEGERK</sequence>
<keyword evidence="2" id="KW-0812">Transmembrane</keyword>
<dbReference type="RefSeq" id="WP_013740043.1">
    <property type="nucleotide sequence ID" value="NC_015436.1"/>
</dbReference>
<feature type="region of interest" description="Disordered" evidence="1">
    <location>
        <begin position="1"/>
        <end position="31"/>
    </location>
</feature>
<reference evidence="3 4" key="2">
    <citation type="journal article" date="2012" name="Stand. Genomic Sci.">
        <title>Complete genome sequence of the termite hindgut bacterium Spirochaeta coccoides type strain (SPN1(T)), reclassification in the genus Sphaerochaeta as Sphaerochaeta coccoides comb. nov. and emendations of the family Spirochaetaceae and the genus Sphaerochaeta.</title>
        <authorList>
            <person name="Abt B."/>
            <person name="Han C."/>
            <person name="Scheuner C."/>
            <person name="Lu M."/>
            <person name="Lapidus A."/>
            <person name="Nolan M."/>
            <person name="Lucas S."/>
            <person name="Hammon N."/>
            <person name="Deshpande S."/>
            <person name="Cheng J.F."/>
            <person name="Tapia R."/>
            <person name="Goodwin L.A."/>
            <person name="Pitluck S."/>
            <person name="Liolios K."/>
            <person name="Pagani I."/>
            <person name="Ivanova N."/>
            <person name="Mavromatis K."/>
            <person name="Mikhailova N."/>
            <person name="Huntemann M."/>
            <person name="Pati A."/>
            <person name="Chen A."/>
            <person name="Palaniappan K."/>
            <person name="Land M."/>
            <person name="Hauser L."/>
            <person name="Brambilla E.M."/>
            <person name="Rohde M."/>
            <person name="Spring S."/>
            <person name="Gronow S."/>
            <person name="Goker M."/>
            <person name="Woyke T."/>
            <person name="Bristow J."/>
            <person name="Eisen J.A."/>
            <person name="Markowitz V."/>
            <person name="Hugenholtz P."/>
            <person name="Kyrpides N.C."/>
            <person name="Klenk H.P."/>
            <person name="Detter J.C."/>
        </authorList>
    </citation>
    <scope>NUCLEOTIDE SEQUENCE [LARGE SCALE GENOMIC DNA]</scope>
    <source>
        <strain evidence="4">ATCC BAA-1237 / DSM 17374 / SPN1</strain>
    </source>
</reference>
<feature type="transmembrane region" description="Helical" evidence="2">
    <location>
        <begin position="109"/>
        <end position="130"/>
    </location>
</feature>
<dbReference type="PANTHER" id="PTHR28008:SF1">
    <property type="entry name" value="DOMAIN PROTEIN, PUTATIVE (AFU_ORTHOLOGUE AFUA_3G10980)-RELATED"/>
    <property type="match status" value="1"/>
</dbReference>
<feature type="compositionally biased region" description="Acidic residues" evidence="1">
    <location>
        <begin position="175"/>
        <end position="186"/>
    </location>
</feature>
<gene>
    <name evidence="3" type="ordered locus">Spico_1444</name>
</gene>
<feature type="transmembrane region" description="Helical" evidence="2">
    <location>
        <begin position="80"/>
        <end position="102"/>
    </location>
</feature>
<feature type="region of interest" description="Disordered" evidence="1">
    <location>
        <begin position="167"/>
        <end position="186"/>
    </location>
</feature>
<feature type="compositionally biased region" description="Basic residues" evidence="1">
    <location>
        <begin position="14"/>
        <end position="30"/>
    </location>
</feature>
<dbReference type="KEGG" id="scc:Spico_1444"/>
<keyword evidence="2" id="KW-1133">Transmembrane helix</keyword>
<reference evidence="4" key="1">
    <citation type="submission" date="2011-04" db="EMBL/GenBank/DDBJ databases">
        <title>The complete genome of Spirochaeta coccoides DSM 17374.</title>
        <authorList>
            <person name="Lucas S."/>
            <person name="Copeland A."/>
            <person name="Lapidus A."/>
            <person name="Bruce D."/>
            <person name="Goodwin L."/>
            <person name="Pitluck S."/>
            <person name="Peters L."/>
            <person name="Kyrpides N."/>
            <person name="Mavromatis K."/>
            <person name="Pagani I."/>
            <person name="Ivanova N."/>
            <person name="Ovchinnikova G."/>
            <person name="Lu M."/>
            <person name="Detter J.C."/>
            <person name="Tapia R."/>
            <person name="Han C."/>
            <person name="Land M."/>
            <person name="Hauser L."/>
            <person name="Markowitz V."/>
            <person name="Cheng J.-F."/>
            <person name="Hugenholtz P."/>
            <person name="Woyke T."/>
            <person name="Wu D."/>
            <person name="Spring S."/>
            <person name="Schroeder M."/>
            <person name="Brambilla E."/>
            <person name="Klenk H.-P."/>
            <person name="Eisen J.A."/>
        </authorList>
    </citation>
    <scope>NUCLEOTIDE SEQUENCE [LARGE SCALE GENOMIC DNA]</scope>
    <source>
        <strain evidence="4">ATCC BAA-1237 / DSM 17374 / SPN1</strain>
    </source>
</reference>
<dbReference type="PANTHER" id="PTHR28008">
    <property type="entry name" value="DOMAIN PROTEIN, PUTATIVE (AFU_ORTHOLOGUE AFUA_3G10980)-RELATED"/>
    <property type="match status" value="1"/>
</dbReference>
<name>F4GI50_PARC1</name>
<dbReference type="AlphaFoldDB" id="F4GI50"/>
<keyword evidence="4" id="KW-1185">Reference proteome</keyword>
<feature type="compositionally biased region" description="Basic and acidic residues" evidence="1">
    <location>
        <begin position="1"/>
        <end position="13"/>
    </location>
</feature>